<proteinExistence type="predicted"/>
<feature type="region of interest" description="Disordered" evidence="1">
    <location>
        <begin position="1"/>
        <end position="25"/>
    </location>
</feature>
<gene>
    <name evidence="2" type="ORF">BD311DRAFT_672077</name>
</gene>
<accession>A0A4Q9MEP8</accession>
<evidence type="ECO:0000256" key="1">
    <source>
        <dbReference type="SAM" id="MobiDB-lite"/>
    </source>
</evidence>
<organism evidence="2">
    <name type="scientific">Dichomitus squalens</name>
    <dbReference type="NCBI Taxonomy" id="114155"/>
    <lineage>
        <taxon>Eukaryota</taxon>
        <taxon>Fungi</taxon>
        <taxon>Dikarya</taxon>
        <taxon>Basidiomycota</taxon>
        <taxon>Agaricomycotina</taxon>
        <taxon>Agaricomycetes</taxon>
        <taxon>Polyporales</taxon>
        <taxon>Polyporaceae</taxon>
        <taxon>Dichomitus</taxon>
    </lineage>
</organism>
<reference evidence="2" key="1">
    <citation type="submission" date="2019-01" db="EMBL/GenBank/DDBJ databases">
        <title>Draft genome sequences of three monokaryotic isolates of the white-rot basidiomycete fungus Dichomitus squalens.</title>
        <authorList>
            <consortium name="DOE Joint Genome Institute"/>
            <person name="Lopez S.C."/>
            <person name="Andreopoulos B."/>
            <person name="Pangilinan J."/>
            <person name="Lipzen A."/>
            <person name="Riley R."/>
            <person name="Ahrendt S."/>
            <person name="Ng V."/>
            <person name="Barry K."/>
            <person name="Daum C."/>
            <person name="Grigoriev I.V."/>
            <person name="Hilden K.S."/>
            <person name="Makela M.R."/>
            <person name="de Vries R.P."/>
        </authorList>
    </citation>
    <scope>NUCLEOTIDE SEQUENCE [LARGE SCALE GENOMIC DNA]</scope>
    <source>
        <strain evidence="2">OM18370.1</strain>
    </source>
</reference>
<protein>
    <submittedName>
        <fullName evidence="2">Uncharacterized protein</fullName>
    </submittedName>
</protein>
<sequence length="83" mass="9150">VFPTQVSHRRQRRDENAPPRSITPILRTPIHGSLRRVLRLTNGSLDARSAAFSNTGASSCSPLLVLLRPLLRPSIPLLCRSAL</sequence>
<feature type="non-terminal residue" evidence="2">
    <location>
        <position position="1"/>
    </location>
</feature>
<dbReference type="Proteomes" id="UP000292957">
    <property type="component" value="Unassembled WGS sequence"/>
</dbReference>
<evidence type="ECO:0000313" key="2">
    <source>
        <dbReference type="EMBL" id="TBU24336.1"/>
    </source>
</evidence>
<name>A0A4Q9MEP8_9APHY</name>
<dbReference type="EMBL" id="ML143482">
    <property type="protein sequence ID" value="TBU24336.1"/>
    <property type="molecule type" value="Genomic_DNA"/>
</dbReference>
<dbReference type="AlphaFoldDB" id="A0A4Q9MEP8"/>